<dbReference type="RefSeq" id="WP_213013522.1">
    <property type="nucleotide sequence ID" value="NZ_BOQN01000167.1"/>
</dbReference>
<dbReference type="CDD" id="cd13553">
    <property type="entry name" value="PBP2_NrtA_CpmA_like"/>
    <property type="match status" value="1"/>
</dbReference>
<proteinExistence type="inferred from homology"/>
<comment type="caution">
    <text evidence="11">The sequence shown here is derived from an EMBL/GenBank/DDBJ whole genome shotgun (WGS) entry which is preliminary data.</text>
</comment>
<keyword evidence="4" id="KW-0813">Transport</keyword>
<dbReference type="NCBIfam" id="TIGR01728">
    <property type="entry name" value="SsuA_fam"/>
    <property type="match status" value="1"/>
</dbReference>
<feature type="chain" id="PRO_5038788634" evidence="10">
    <location>
        <begin position="33"/>
        <end position="369"/>
    </location>
</feature>
<evidence type="ECO:0000256" key="10">
    <source>
        <dbReference type="SAM" id="SignalP"/>
    </source>
</evidence>
<accession>A0A919WCT7</accession>
<keyword evidence="12" id="KW-1185">Reference proteome</keyword>
<evidence type="ECO:0000256" key="3">
    <source>
        <dbReference type="ARBA" id="ARBA00010742"/>
    </source>
</evidence>
<evidence type="ECO:0000256" key="7">
    <source>
        <dbReference type="ARBA" id="ARBA00022729"/>
    </source>
</evidence>
<dbReference type="InterPro" id="IPR010067">
    <property type="entry name" value="ABC_SsuA_sub-bd"/>
</dbReference>
<dbReference type="PANTHER" id="PTHR30024">
    <property type="entry name" value="ALIPHATIC SULFONATES-BINDING PROTEIN-RELATED"/>
    <property type="match status" value="1"/>
</dbReference>
<dbReference type="Proteomes" id="UP000677082">
    <property type="component" value="Unassembled WGS sequence"/>
</dbReference>
<organism evidence="11 12">
    <name type="scientific">Paractinoplanes toevensis</name>
    <dbReference type="NCBI Taxonomy" id="571911"/>
    <lineage>
        <taxon>Bacteria</taxon>
        <taxon>Bacillati</taxon>
        <taxon>Actinomycetota</taxon>
        <taxon>Actinomycetes</taxon>
        <taxon>Micromonosporales</taxon>
        <taxon>Micromonosporaceae</taxon>
        <taxon>Paractinoplanes</taxon>
    </lineage>
</organism>
<gene>
    <name evidence="11" type="ORF">Ato02nite_096900</name>
</gene>
<comment type="subcellular location">
    <subcellularLocation>
        <location evidence="2">Cell inner membrane</location>
    </subcellularLocation>
    <subcellularLocation>
        <location evidence="1">Periplasm</location>
    </subcellularLocation>
</comment>
<dbReference type="SUPFAM" id="SSF53850">
    <property type="entry name" value="Periplasmic binding protein-like II"/>
    <property type="match status" value="1"/>
</dbReference>
<keyword evidence="5" id="KW-1003">Cell membrane</keyword>
<dbReference type="GO" id="GO:0005886">
    <property type="term" value="C:plasma membrane"/>
    <property type="evidence" value="ECO:0007669"/>
    <property type="project" value="UniProtKB-SubCell"/>
</dbReference>
<dbReference type="PANTHER" id="PTHR30024:SF47">
    <property type="entry name" value="TAURINE-BINDING PERIPLASMIC PROTEIN"/>
    <property type="match status" value="1"/>
</dbReference>
<dbReference type="EMBL" id="BOQN01000167">
    <property type="protein sequence ID" value="GIM97897.1"/>
    <property type="molecule type" value="Genomic_DNA"/>
</dbReference>
<evidence type="ECO:0000313" key="11">
    <source>
        <dbReference type="EMBL" id="GIM97897.1"/>
    </source>
</evidence>
<protein>
    <submittedName>
        <fullName evidence="11">Lipoprotein</fullName>
    </submittedName>
</protein>
<dbReference type="PROSITE" id="PS51318">
    <property type="entry name" value="TAT"/>
    <property type="match status" value="1"/>
</dbReference>
<evidence type="ECO:0000256" key="4">
    <source>
        <dbReference type="ARBA" id="ARBA00022448"/>
    </source>
</evidence>
<keyword evidence="8" id="KW-0472">Membrane</keyword>
<evidence type="ECO:0000256" key="9">
    <source>
        <dbReference type="ARBA" id="ARBA00024031"/>
    </source>
</evidence>
<keyword evidence="6" id="KW-0997">Cell inner membrane</keyword>
<dbReference type="InterPro" id="IPR044527">
    <property type="entry name" value="NrtA/CpmA_ABC-bd_dom"/>
</dbReference>
<dbReference type="InterPro" id="IPR006311">
    <property type="entry name" value="TAT_signal"/>
</dbReference>
<evidence type="ECO:0000256" key="5">
    <source>
        <dbReference type="ARBA" id="ARBA00022475"/>
    </source>
</evidence>
<comment type="similarity">
    <text evidence="9">Belongs to the CmpA/NrtA family.</text>
</comment>
<keyword evidence="11" id="KW-0449">Lipoprotein</keyword>
<dbReference type="Pfam" id="PF13379">
    <property type="entry name" value="NMT1_2"/>
    <property type="match status" value="1"/>
</dbReference>
<evidence type="ECO:0000256" key="8">
    <source>
        <dbReference type="ARBA" id="ARBA00023136"/>
    </source>
</evidence>
<dbReference type="GO" id="GO:0042597">
    <property type="term" value="C:periplasmic space"/>
    <property type="evidence" value="ECO:0007669"/>
    <property type="project" value="UniProtKB-SubCell"/>
</dbReference>
<dbReference type="GO" id="GO:0042626">
    <property type="term" value="F:ATPase-coupled transmembrane transporter activity"/>
    <property type="evidence" value="ECO:0007669"/>
    <property type="project" value="InterPro"/>
</dbReference>
<keyword evidence="7 10" id="KW-0732">Signal</keyword>
<evidence type="ECO:0000313" key="12">
    <source>
        <dbReference type="Proteomes" id="UP000677082"/>
    </source>
</evidence>
<dbReference type="Gene3D" id="3.40.190.10">
    <property type="entry name" value="Periplasmic binding protein-like II"/>
    <property type="match status" value="2"/>
</dbReference>
<evidence type="ECO:0000256" key="2">
    <source>
        <dbReference type="ARBA" id="ARBA00004533"/>
    </source>
</evidence>
<name>A0A919WCT7_9ACTN</name>
<evidence type="ECO:0000256" key="6">
    <source>
        <dbReference type="ARBA" id="ARBA00022519"/>
    </source>
</evidence>
<dbReference type="AlphaFoldDB" id="A0A919WCT7"/>
<reference evidence="11 12" key="1">
    <citation type="submission" date="2021-03" db="EMBL/GenBank/DDBJ databases">
        <title>Whole genome shotgun sequence of Actinoplanes toevensis NBRC 105298.</title>
        <authorList>
            <person name="Komaki H."/>
            <person name="Tamura T."/>
        </authorList>
    </citation>
    <scope>NUCLEOTIDE SEQUENCE [LARGE SCALE GENOMIC DNA]</scope>
    <source>
        <strain evidence="11 12">NBRC 105298</strain>
    </source>
</reference>
<feature type="signal peptide" evidence="10">
    <location>
        <begin position="1"/>
        <end position="32"/>
    </location>
</feature>
<sequence length="369" mass="37844">MSSPTFPQLGAGLPRRRVFAIAGALLTASALAACGDDDEDGTPTTSASGGAEASALRLGYFPNITHAPALVGVNKGLFAEALGSTKLDAKTFNAGPAAIEALVSGAIDATYIGPNPAINSWAQSKGQSLKIIAGSTSGGAGLVVKPAINGPADLKGKKLATPQLGNTQDVALRAWLKSNNLNADAQGGGDVSILPQDNATALQAFQQGAIDGAWIPEPFLSRYQLEAGGKLLVNEKDLWTDTSGQFVTTHVIVSQEFLKKYPGTVTKLIQGHLKALDFIKTSDADAQKAANAQIEALSGKPLKDNVLASAFKNLTFTADPIAASLYTSAKHAQDVGLLKDVDLKGIYDLGALNALLTAAGQPAVSDAAS</sequence>
<evidence type="ECO:0000256" key="1">
    <source>
        <dbReference type="ARBA" id="ARBA00004418"/>
    </source>
</evidence>
<comment type="similarity">
    <text evidence="3">Belongs to the bacterial solute-binding protein SsuA/TauA family.</text>
</comment>